<comment type="caution">
    <text evidence="5">The sequence shown here is derived from an EMBL/GenBank/DDBJ whole genome shotgun (WGS) entry which is preliminary data.</text>
</comment>
<dbReference type="Pfam" id="PF21307">
    <property type="entry name" value="Glyco_hydro_95_C"/>
    <property type="match status" value="1"/>
</dbReference>
<keyword evidence="6" id="KW-1185">Reference proteome</keyword>
<dbReference type="GO" id="GO:0005975">
    <property type="term" value="P:carbohydrate metabolic process"/>
    <property type="evidence" value="ECO:0007669"/>
    <property type="project" value="InterPro"/>
</dbReference>
<feature type="domain" description="Alpha fucosidase A-like C-terminal" evidence="3">
    <location>
        <begin position="749"/>
        <end position="814"/>
    </location>
</feature>
<feature type="domain" description="Glycosyl hydrolase family 95 N-terminal" evidence="2">
    <location>
        <begin position="34"/>
        <end position="280"/>
    </location>
</feature>
<feature type="domain" description="Glycosyl hydrolase family 95 catalytic" evidence="4">
    <location>
        <begin position="308"/>
        <end position="747"/>
    </location>
</feature>
<gene>
    <name evidence="5" type="ORF">CFOL_v3_15334</name>
</gene>
<dbReference type="GO" id="GO:0004560">
    <property type="term" value="F:alpha-L-fucosidase activity"/>
    <property type="evidence" value="ECO:0007669"/>
    <property type="project" value="InterPro"/>
</dbReference>
<dbReference type="InterPro" id="IPR008928">
    <property type="entry name" value="6-hairpin_glycosidase_sf"/>
</dbReference>
<evidence type="ECO:0000313" key="6">
    <source>
        <dbReference type="Proteomes" id="UP000187406"/>
    </source>
</evidence>
<evidence type="ECO:0000259" key="3">
    <source>
        <dbReference type="Pfam" id="PF21307"/>
    </source>
</evidence>
<feature type="compositionally biased region" description="Polar residues" evidence="1">
    <location>
        <begin position="18"/>
        <end position="29"/>
    </location>
</feature>
<dbReference type="InterPro" id="IPR049053">
    <property type="entry name" value="AFCA-like_C"/>
</dbReference>
<evidence type="ECO:0000259" key="2">
    <source>
        <dbReference type="Pfam" id="PF14498"/>
    </source>
</evidence>
<dbReference type="Pfam" id="PF22124">
    <property type="entry name" value="Glyco_hydro_95_cat"/>
    <property type="match status" value="1"/>
</dbReference>
<dbReference type="InterPro" id="IPR027414">
    <property type="entry name" value="GH95_N_dom"/>
</dbReference>
<dbReference type="InterPro" id="IPR012341">
    <property type="entry name" value="6hp_glycosidase-like_sf"/>
</dbReference>
<dbReference type="STRING" id="3775.A0A1Q3BV18"/>
<evidence type="ECO:0000313" key="5">
    <source>
        <dbReference type="EMBL" id="GAV71845.1"/>
    </source>
</evidence>
<accession>A0A1Q3BV18</accession>
<dbReference type="InterPro" id="IPR054363">
    <property type="entry name" value="GH95_cat"/>
</dbReference>
<feature type="region of interest" description="Disordered" evidence="1">
    <location>
        <begin position="1"/>
        <end position="30"/>
    </location>
</feature>
<name>A0A1Q3BV18_CEPFO</name>
<dbReference type="EMBL" id="BDDD01000947">
    <property type="protein sequence ID" value="GAV71845.1"/>
    <property type="molecule type" value="Genomic_DNA"/>
</dbReference>
<dbReference type="PANTHER" id="PTHR31084">
    <property type="entry name" value="ALPHA-L-FUCOSIDASE 2"/>
    <property type="match status" value="1"/>
</dbReference>
<proteinExistence type="predicted"/>
<dbReference type="PIRSF" id="PIRSF007663">
    <property type="entry name" value="UCP007663"/>
    <property type="match status" value="1"/>
</dbReference>
<dbReference type="Pfam" id="PF14498">
    <property type="entry name" value="Glyco_hyd_65N_2"/>
    <property type="match status" value="1"/>
</dbReference>
<dbReference type="Gene3D" id="1.50.10.10">
    <property type="match status" value="1"/>
</dbReference>
<dbReference type="AlphaFoldDB" id="A0A1Q3BV18"/>
<dbReference type="OrthoDB" id="2848340at2759"/>
<dbReference type="FunCoup" id="A0A1Q3BV18">
    <property type="interactions" value="33"/>
</dbReference>
<sequence length="839" mass="93576">MEGDDWVLVRPPTEKDLWTSSGTETSENSKPLKITFSGPAKSWTDAIPIGNGRLGAMVWGGVASELIQLNEDTLWTGIPGNYTNPDAPKALSEVRSLVDNGEYSEATAAAVKLCDKPADVYQLLGDIKIEFDPSHFTCAEKTYHRELDLNTATARVKYSVGDAEFTREHFASNPDQVIVTKISGNKSGSLSFTVSLDSQLDHHSHVNGKSQIIMEGRCPWRRIPPKLNVDDEPKGIQFSAVLDLQISNGRGVIHVLDDKKLKIEDSDWAVLLLVASSSFEGPFSKPVDSKKDPTSECLSTMKSVRSLSYSNLYARHLDDYQNLFHRISLQLLKSCKSTIGDESPKTKKLMSSTLDSCFKGSEGDMIPTAQRVKSFQNDEDPSLIELLFQFGRYLLISCSRPGTQVANLQGIWNKDLEPKWDSAPHLNINLEMNYWPSLPCNLSECQEPLFDFITLLSINGSKVAQVNYEATGWVVHHKSDIWAKASADRGEVVWAIWPMGGAWLCTHLWEHYKYTMDKDFLAYKAYPLLEGCASFLLDWLIEGHGGYLETNPSTSPEHEFIAPDGKSASVSYSSTMDMAIIKEVFSAIVSAAEVLGRNDDALVKKVHEAYPRLPPTKIAEDGSIMEWAQDFKDPDLHHRHLSNLFGLFPGHTITNEETPDLCKAAEHTLYKRGEEGPGWSTMWKTALWAHLSNSKHAYRMVKRLITLVDPDHEIAFEGGLYSNLFAAHPPFQIDANFGFAAAVAEMIVQSTMKDLYILPALPLDKWANGCVKGLKARGGLTVNICWKEGELHEVGVWSKDQNSLKRLHYRGTTVTTNISSGRVYTYNTRLECVNSYLLP</sequence>
<evidence type="ECO:0000259" key="4">
    <source>
        <dbReference type="Pfam" id="PF22124"/>
    </source>
</evidence>
<dbReference type="SUPFAM" id="SSF48208">
    <property type="entry name" value="Six-hairpin glycosidases"/>
    <property type="match status" value="1"/>
</dbReference>
<dbReference type="PANTHER" id="PTHR31084:SF13">
    <property type="entry name" value="GLYCOSYL HYDROLASE FAMILY 95 N-TERMINAL DOMAIN-CONTAINING PROTEIN"/>
    <property type="match status" value="1"/>
</dbReference>
<organism evidence="5 6">
    <name type="scientific">Cephalotus follicularis</name>
    <name type="common">Albany pitcher plant</name>
    <dbReference type="NCBI Taxonomy" id="3775"/>
    <lineage>
        <taxon>Eukaryota</taxon>
        <taxon>Viridiplantae</taxon>
        <taxon>Streptophyta</taxon>
        <taxon>Embryophyta</taxon>
        <taxon>Tracheophyta</taxon>
        <taxon>Spermatophyta</taxon>
        <taxon>Magnoliopsida</taxon>
        <taxon>eudicotyledons</taxon>
        <taxon>Gunneridae</taxon>
        <taxon>Pentapetalae</taxon>
        <taxon>rosids</taxon>
        <taxon>fabids</taxon>
        <taxon>Oxalidales</taxon>
        <taxon>Cephalotaceae</taxon>
        <taxon>Cephalotus</taxon>
    </lineage>
</organism>
<evidence type="ECO:0000256" key="1">
    <source>
        <dbReference type="SAM" id="MobiDB-lite"/>
    </source>
</evidence>
<dbReference type="Proteomes" id="UP000187406">
    <property type="component" value="Unassembled WGS sequence"/>
</dbReference>
<dbReference type="InParanoid" id="A0A1Q3BV18"/>
<protein>
    <submittedName>
        <fullName evidence="5">Uncharacterized protein</fullName>
    </submittedName>
</protein>
<reference evidence="6" key="1">
    <citation type="submission" date="2016-04" db="EMBL/GenBank/DDBJ databases">
        <title>Cephalotus genome sequencing.</title>
        <authorList>
            <person name="Fukushima K."/>
            <person name="Hasebe M."/>
            <person name="Fang X."/>
        </authorList>
    </citation>
    <scope>NUCLEOTIDE SEQUENCE [LARGE SCALE GENOMIC DNA]</scope>
    <source>
        <strain evidence="6">cv. St1</strain>
    </source>
</reference>
<dbReference type="FunFam" id="1.50.10.10:FF:000028">
    <property type="entry name" value="Alpha-L-fucosidase 2"/>
    <property type="match status" value="1"/>
</dbReference>
<dbReference type="InterPro" id="IPR016518">
    <property type="entry name" value="Alpha-L-fucosidase"/>
</dbReference>